<evidence type="ECO:0000313" key="2">
    <source>
        <dbReference type="Proteomes" id="UP000265354"/>
    </source>
</evidence>
<dbReference type="InterPro" id="IPR048000">
    <property type="entry name" value="TnsA-like"/>
</dbReference>
<proteinExistence type="predicted"/>
<name>A0A388SWU2_9ACTN</name>
<dbReference type="NCBIfam" id="NF033179">
    <property type="entry name" value="TnsA_like_Actin"/>
    <property type="match status" value="1"/>
</dbReference>
<protein>
    <recommendedName>
        <fullName evidence="3">TnsA-like heteromeric transposase endonuclease subunit</fullName>
    </recommendedName>
</protein>
<dbReference type="EMBL" id="BGZL01000006">
    <property type="protein sequence ID" value="GBQ01123.1"/>
    <property type="molecule type" value="Genomic_DNA"/>
</dbReference>
<evidence type="ECO:0000313" key="1">
    <source>
        <dbReference type="EMBL" id="GBQ01123.1"/>
    </source>
</evidence>
<dbReference type="Proteomes" id="UP000265354">
    <property type="component" value="Unassembled WGS sequence"/>
</dbReference>
<evidence type="ECO:0008006" key="3">
    <source>
        <dbReference type="Google" id="ProtNLM"/>
    </source>
</evidence>
<dbReference type="AlphaFoldDB" id="A0A388SWU2"/>
<accession>A0A388SWU2</accession>
<reference evidence="1 2" key="1">
    <citation type="submission" date="2018-07" db="EMBL/GenBank/DDBJ databases">
        <title>Whole Genome Shotgun Sequence of Streptomyces spongiicola strain 531S.</title>
        <authorList>
            <person name="Dohra H."/>
            <person name="Kodani S."/>
        </authorList>
    </citation>
    <scope>NUCLEOTIDE SEQUENCE [LARGE SCALE GENOMIC DNA]</scope>
    <source>
        <strain evidence="1 2">531S</strain>
    </source>
</reference>
<sequence>MQVVAGGAPAERDGFEVAYVDRLGGEHHVDLHDAAVVRFEDCRPVRSFPSWKGQRNYPGLWWSATVGRHVGYESWLERDHAMLLDFDSQVTGFASQPMWLFWMSGGRRRSHAPDWFARRSDGTGLVVDCRPLDRIKPRDAEAFEATERACRENGWEFRLVGAPDAVQLANVRWLAGYRHPRHRVAAVVDRLLDVFDRETPLRVGAERVGDPIAVLPVLFHLLWSGQLVTDLSVVLGEYALIRRAEAA</sequence>
<gene>
    <name evidence="1" type="ORF">SSP531S_25550</name>
</gene>
<comment type="caution">
    <text evidence="1">The sequence shown here is derived from an EMBL/GenBank/DDBJ whole genome shotgun (WGS) entry which is preliminary data.</text>
</comment>
<organism evidence="1 2">
    <name type="scientific">Streptomyces spongiicola</name>
    <dbReference type="NCBI Taxonomy" id="1690221"/>
    <lineage>
        <taxon>Bacteria</taxon>
        <taxon>Bacillati</taxon>
        <taxon>Actinomycetota</taxon>
        <taxon>Actinomycetes</taxon>
        <taxon>Kitasatosporales</taxon>
        <taxon>Streptomycetaceae</taxon>
        <taxon>Streptomyces</taxon>
    </lineage>
</organism>